<protein>
    <submittedName>
        <fullName evidence="2">Uncharacterized protein</fullName>
    </submittedName>
</protein>
<evidence type="ECO:0000256" key="1">
    <source>
        <dbReference type="SAM" id="MobiDB-lite"/>
    </source>
</evidence>
<evidence type="ECO:0000313" key="3">
    <source>
        <dbReference type="Proteomes" id="UP000198145"/>
    </source>
</evidence>
<dbReference type="RefSeq" id="WP_088419367.1">
    <property type="nucleotide sequence ID" value="NZ_NJBA01000006.1"/>
</dbReference>
<reference evidence="2 3" key="1">
    <citation type="submission" date="2017-06" db="EMBL/GenBank/DDBJ databases">
        <title>Draft genome of Pseudomonas nitroreducens DF05.</title>
        <authorList>
            <person name="Iyer R."/>
        </authorList>
    </citation>
    <scope>NUCLEOTIDE SEQUENCE [LARGE SCALE GENOMIC DNA]</scope>
    <source>
        <strain evidence="2 3">DF05</strain>
    </source>
</reference>
<name>A0A2D0ACT9_PSENT</name>
<evidence type="ECO:0000313" key="2">
    <source>
        <dbReference type="EMBL" id="OWP49438.1"/>
    </source>
</evidence>
<dbReference type="EMBL" id="NJBA01000006">
    <property type="protein sequence ID" value="OWP49438.1"/>
    <property type="molecule type" value="Genomic_DNA"/>
</dbReference>
<dbReference type="Proteomes" id="UP000198145">
    <property type="component" value="Unassembled WGS sequence"/>
</dbReference>
<accession>A0A2D0ACT9</accession>
<dbReference type="AlphaFoldDB" id="A0A2D0ACT9"/>
<comment type="caution">
    <text evidence="2">The sequence shown here is derived from an EMBL/GenBank/DDBJ whole genome shotgun (WGS) entry which is preliminary data.</text>
</comment>
<organism evidence="2 3">
    <name type="scientific">Pseudomonas nitroreducens</name>
    <dbReference type="NCBI Taxonomy" id="46680"/>
    <lineage>
        <taxon>Bacteria</taxon>
        <taxon>Pseudomonadati</taxon>
        <taxon>Pseudomonadota</taxon>
        <taxon>Gammaproteobacteria</taxon>
        <taxon>Pseudomonadales</taxon>
        <taxon>Pseudomonadaceae</taxon>
        <taxon>Pseudomonas</taxon>
    </lineage>
</organism>
<proteinExistence type="predicted"/>
<sequence>MITGAARNFLFAPRLLTAAGKIRPMTFFPGLEMSMRALFALFLALPTGSAQADDYDSRFSSTLPTQPAAPREQPSQPAFRITQEGSLVRPPDERRIDSGNPLLDSDETRERANCQRIRQRVADQGKFPSFGCD</sequence>
<feature type="region of interest" description="Disordered" evidence="1">
    <location>
        <begin position="51"/>
        <end position="110"/>
    </location>
</feature>
<gene>
    <name evidence="2" type="ORF">CEG18_17900</name>
</gene>